<dbReference type="EMBL" id="SPUK01000016">
    <property type="protein sequence ID" value="TQV92105.1"/>
    <property type="molecule type" value="Genomic_DNA"/>
</dbReference>
<proteinExistence type="predicted"/>
<evidence type="ECO:0000313" key="1">
    <source>
        <dbReference type="EMBL" id="TQV92105.1"/>
    </source>
</evidence>
<comment type="caution">
    <text evidence="1">The sequence shown here is derived from an EMBL/GenBank/DDBJ whole genome shotgun (WGS) entry which is preliminary data.</text>
</comment>
<gene>
    <name evidence="1" type="ORF">IF1G_09177</name>
</gene>
<accession>A0A545URK8</accession>
<dbReference type="AlphaFoldDB" id="A0A545URK8"/>
<protein>
    <submittedName>
        <fullName evidence="1">Uncharacterized protein</fullName>
    </submittedName>
</protein>
<evidence type="ECO:0000313" key="2">
    <source>
        <dbReference type="Proteomes" id="UP000315783"/>
    </source>
</evidence>
<reference evidence="1 2" key="1">
    <citation type="journal article" date="2019" name="Appl. Microbiol. Biotechnol.">
        <title>Genome sequence of Isaria javanica and comparative genome analysis insights into family S53 peptidase evolution in fungal entomopathogens.</title>
        <authorList>
            <person name="Lin R."/>
            <person name="Zhang X."/>
            <person name="Xin B."/>
            <person name="Zou M."/>
            <person name="Gao Y."/>
            <person name="Qin F."/>
            <person name="Hu Q."/>
            <person name="Xie B."/>
            <person name="Cheng X."/>
        </authorList>
    </citation>
    <scope>NUCLEOTIDE SEQUENCE [LARGE SCALE GENOMIC DNA]</scope>
    <source>
        <strain evidence="1 2">IJ1G</strain>
    </source>
</reference>
<keyword evidence="2" id="KW-1185">Reference proteome</keyword>
<organism evidence="1 2">
    <name type="scientific">Cordyceps javanica</name>
    <dbReference type="NCBI Taxonomy" id="43265"/>
    <lineage>
        <taxon>Eukaryota</taxon>
        <taxon>Fungi</taxon>
        <taxon>Dikarya</taxon>
        <taxon>Ascomycota</taxon>
        <taxon>Pezizomycotina</taxon>
        <taxon>Sordariomycetes</taxon>
        <taxon>Hypocreomycetidae</taxon>
        <taxon>Hypocreales</taxon>
        <taxon>Cordycipitaceae</taxon>
        <taxon>Cordyceps</taxon>
    </lineage>
</organism>
<name>A0A545URK8_9HYPO</name>
<dbReference type="Proteomes" id="UP000315783">
    <property type="component" value="Unassembled WGS sequence"/>
</dbReference>
<sequence>MMRGIAGPLRATKTARMPCPTSSHCNPYVHLSTLLSRHDKKLHSELPASTAPYHTVPGVQTKEILLSKTKSALLSRVCHSHCAPLWEHSASPQCGFYPHDSVDCACINSALVSPCCTNRPCANLCTSAQVYLYLPYLPI</sequence>